<gene>
    <name evidence="1" type="ORF">H9942_09520</name>
</gene>
<name>A0A9D2LZA9_9FIRM</name>
<accession>A0A9D2LZA9</accession>
<evidence type="ECO:0000313" key="2">
    <source>
        <dbReference type="Proteomes" id="UP000824214"/>
    </source>
</evidence>
<comment type="caution">
    <text evidence="1">The sequence shown here is derived from an EMBL/GenBank/DDBJ whole genome shotgun (WGS) entry which is preliminary data.</text>
</comment>
<reference evidence="1" key="2">
    <citation type="submission" date="2021-04" db="EMBL/GenBank/DDBJ databases">
        <authorList>
            <person name="Gilroy R."/>
        </authorList>
    </citation>
    <scope>NUCLEOTIDE SEQUENCE</scope>
    <source>
        <strain evidence="1">ChiBcolR8-3208</strain>
    </source>
</reference>
<proteinExistence type="predicted"/>
<sequence length="63" mass="7315">MFDFVEQPVVIRDYEYALVDRHPTPVVMQNGVQPVALFQEDVRSMCRPQSLLGSVFSFRKRKG</sequence>
<dbReference type="Proteomes" id="UP000824214">
    <property type="component" value="Unassembled WGS sequence"/>
</dbReference>
<evidence type="ECO:0000313" key="1">
    <source>
        <dbReference type="EMBL" id="HJB38287.1"/>
    </source>
</evidence>
<reference evidence="1" key="1">
    <citation type="journal article" date="2021" name="PeerJ">
        <title>Extensive microbial diversity within the chicken gut microbiome revealed by metagenomics and culture.</title>
        <authorList>
            <person name="Gilroy R."/>
            <person name="Ravi A."/>
            <person name="Getino M."/>
            <person name="Pursley I."/>
            <person name="Horton D.L."/>
            <person name="Alikhan N.F."/>
            <person name="Baker D."/>
            <person name="Gharbi K."/>
            <person name="Hall N."/>
            <person name="Watson M."/>
            <person name="Adriaenssens E.M."/>
            <person name="Foster-Nyarko E."/>
            <person name="Jarju S."/>
            <person name="Secka A."/>
            <person name="Antonio M."/>
            <person name="Oren A."/>
            <person name="Chaudhuri R.R."/>
            <person name="La Ragione R."/>
            <person name="Hildebrand F."/>
            <person name="Pallen M.J."/>
        </authorList>
    </citation>
    <scope>NUCLEOTIDE SEQUENCE</scope>
    <source>
        <strain evidence="1">ChiBcolR8-3208</strain>
    </source>
</reference>
<dbReference type="AlphaFoldDB" id="A0A9D2LZA9"/>
<organism evidence="1 2">
    <name type="scientific">Candidatus Acutalibacter ornithocaccae</name>
    <dbReference type="NCBI Taxonomy" id="2838416"/>
    <lineage>
        <taxon>Bacteria</taxon>
        <taxon>Bacillati</taxon>
        <taxon>Bacillota</taxon>
        <taxon>Clostridia</taxon>
        <taxon>Eubacteriales</taxon>
        <taxon>Acutalibacteraceae</taxon>
        <taxon>Acutalibacter</taxon>
    </lineage>
</organism>
<dbReference type="EMBL" id="DWXZ01000206">
    <property type="protein sequence ID" value="HJB38287.1"/>
    <property type="molecule type" value="Genomic_DNA"/>
</dbReference>
<protein>
    <submittedName>
        <fullName evidence="1">Uncharacterized protein</fullName>
    </submittedName>
</protein>